<dbReference type="RefSeq" id="WP_047316756.1">
    <property type="nucleotide sequence ID" value="NZ_LDPQ01000038.1"/>
</dbReference>
<dbReference type="InterPro" id="IPR000030">
    <property type="entry name" value="PPE_dom"/>
</dbReference>
<feature type="domain" description="PPE" evidence="2">
    <location>
        <begin position="7"/>
        <end position="165"/>
    </location>
</feature>
<dbReference type="SUPFAM" id="SSF140459">
    <property type="entry name" value="PE/PPE dimer-like"/>
    <property type="match status" value="1"/>
</dbReference>
<dbReference type="PANTHER" id="PTHR46766:SF1">
    <property type="entry name" value="GLUTAMINE-RICH PROTEIN 2"/>
    <property type="match status" value="1"/>
</dbReference>
<dbReference type="PATRIC" id="fig|29311.18.peg.3126"/>
<accession>A0A0I9USX9</accession>
<evidence type="ECO:0000313" key="3">
    <source>
        <dbReference type="EMBL" id="KLO38378.1"/>
    </source>
</evidence>
<sequence>MPHSEGLPPEINSANMLGGPGPFSMAHASMKWMSLGKEMWDLKVSFDQMLTCLTEEWSGEVAMQAINAAKPFQEWLEDLSDQIMNIARQTHYIMRAFRLAHNDVVDPELINANRAQVLALLQDNELGQNTAAIAQLEDEYADYWDQDGDAMRTYRHDLSVALTSLIPWQQPPPIANNTGLVASMPRAADRFGL</sequence>
<gene>
    <name evidence="3" type="ORF">ABH38_02840</name>
</gene>
<keyword evidence="4" id="KW-1185">Reference proteome</keyword>
<dbReference type="InterPro" id="IPR038332">
    <property type="entry name" value="PPE_sf"/>
</dbReference>
<reference evidence="3 4" key="1">
    <citation type="submission" date="2015-05" db="EMBL/GenBank/DDBJ databases">
        <title>Genome sequence of Mycobacterium haemophilum.</title>
        <authorList>
            <person name="Greninger A.L."/>
            <person name="Cunningham G."/>
            <person name="Miller S."/>
        </authorList>
    </citation>
    <scope>NUCLEOTIDE SEQUENCE [LARGE SCALE GENOMIC DNA]</scope>
    <source>
        <strain evidence="4">UC1</strain>
    </source>
</reference>
<dbReference type="AlphaFoldDB" id="A0A0I9USX9"/>
<dbReference type="Pfam" id="PF00823">
    <property type="entry name" value="PPE"/>
    <property type="match status" value="1"/>
</dbReference>
<organism evidence="3 4">
    <name type="scientific">Mycobacterium haemophilum</name>
    <dbReference type="NCBI Taxonomy" id="29311"/>
    <lineage>
        <taxon>Bacteria</taxon>
        <taxon>Bacillati</taxon>
        <taxon>Actinomycetota</taxon>
        <taxon>Actinomycetes</taxon>
        <taxon>Mycobacteriales</taxon>
        <taxon>Mycobacteriaceae</taxon>
        <taxon>Mycobacterium</taxon>
    </lineage>
</organism>
<dbReference type="PANTHER" id="PTHR46766">
    <property type="entry name" value="GLUTAMINE-RICH PROTEIN 2"/>
    <property type="match status" value="1"/>
</dbReference>
<comment type="similarity">
    <text evidence="1">Belongs to the mycobacterial PPE family.</text>
</comment>
<dbReference type="OrthoDB" id="4752337at2"/>
<evidence type="ECO:0000313" key="4">
    <source>
        <dbReference type="Proteomes" id="UP000036334"/>
    </source>
</evidence>
<protein>
    <recommendedName>
        <fullName evidence="2">PPE domain-containing protein</fullName>
    </recommendedName>
</protein>
<evidence type="ECO:0000259" key="2">
    <source>
        <dbReference type="Pfam" id="PF00823"/>
    </source>
</evidence>
<dbReference type="Gene3D" id="1.20.1260.20">
    <property type="entry name" value="PPE superfamily"/>
    <property type="match status" value="1"/>
</dbReference>
<dbReference type="STRING" id="1202450.B586_04790"/>
<dbReference type="EMBL" id="LDPR01000002">
    <property type="protein sequence ID" value="KLO38378.1"/>
    <property type="molecule type" value="Genomic_DNA"/>
</dbReference>
<evidence type="ECO:0000256" key="1">
    <source>
        <dbReference type="ARBA" id="ARBA00010652"/>
    </source>
</evidence>
<dbReference type="GO" id="GO:0052572">
    <property type="term" value="P:response to host immune response"/>
    <property type="evidence" value="ECO:0007669"/>
    <property type="project" value="TreeGrafter"/>
</dbReference>
<name>A0A0I9USX9_9MYCO</name>
<comment type="caution">
    <text evidence="3">The sequence shown here is derived from an EMBL/GenBank/DDBJ whole genome shotgun (WGS) entry which is preliminary data.</text>
</comment>
<proteinExistence type="inferred from homology"/>
<dbReference type="Proteomes" id="UP000036334">
    <property type="component" value="Unassembled WGS sequence"/>
</dbReference>